<feature type="chain" id="PRO_5019469979" evidence="4">
    <location>
        <begin position="23"/>
        <end position="567"/>
    </location>
</feature>
<dbReference type="InterPro" id="IPR039424">
    <property type="entry name" value="SBP_5"/>
</dbReference>
<dbReference type="PANTHER" id="PTHR30290">
    <property type="entry name" value="PERIPLASMIC BINDING COMPONENT OF ABC TRANSPORTER"/>
    <property type="match status" value="1"/>
</dbReference>
<keyword evidence="4" id="KW-0732">Signal</keyword>
<organism evidence="6 7">
    <name type="scientific">Paracoccus siganidrum</name>
    <dbReference type="NCBI Taxonomy" id="1276757"/>
    <lineage>
        <taxon>Bacteria</taxon>
        <taxon>Pseudomonadati</taxon>
        <taxon>Pseudomonadota</taxon>
        <taxon>Alphaproteobacteria</taxon>
        <taxon>Rhodobacterales</taxon>
        <taxon>Paracoccaceae</taxon>
        <taxon>Paracoccus</taxon>
    </lineage>
</organism>
<evidence type="ECO:0000256" key="1">
    <source>
        <dbReference type="ARBA" id="ARBA00004418"/>
    </source>
</evidence>
<dbReference type="InterPro" id="IPR000914">
    <property type="entry name" value="SBP_5_dom"/>
</dbReference>
<dbReference type="Pfam" id="PF00496">
    <property type="entry name" value="SBP_bac_5"/>
    <property type="match status" value="1"/>
</dbReference>
<dbReference type="EMBL" id="QZEW01000007">
    <property type="protein sequence ID" value="RJL20880.1"/>
    <property type="molecule type" value="Genomic_DNA"/>
</dbReference>
<protein>
    <submittedName>
        <fullName evidence="6">Peptide ABC transporter substrate-binding protein</fullName>
    </submittedName>
</protein>
<dbReference type="Gene3D" id="3.40.190.10">
    <property type="entry name" value="Periplasmic binding protein-like II"/>
    <property type="match status" value="1"/>
</dbReference>
<dbReference type="PANTHER" id="PTHR30290:SF65">
    <property type="entry name" value="MONOACYL PHOSPHATIDYLINOSITOL TETRAMANNOSIDE-BINDING PROTEIN LPQW-RELATED"/>
    <property type="match status" value="1"/>
</dbReference>
<dbReference type="SUPFAM" id="SSF53850">
    <property type="entry name" value="Periplasmic binding protein-like II"/>
    <property type="match status" value="1"/>
</dbReference>
<dbReference type="Gene3D" id="3.10.105.10">
    <property type="entry name" value="Dipeptide-binding Protein, Domain 3"/>
    <property type="match status" value="1"/>
</dbReference>
<evidence type="ECO:0000259" key="5">
    <source>
        <dbReference type="Pfam" id="PF00496"/>
    </source>
</evidence>
<evidence type="ECO:0000256" key="4">
    <source>
        <dbReference type="SAM" id="SignalP"/>
    </source>
</evidence>
<comment type="subcellular location">
    <subcellularLocation>
        <location evidence="1">Periplasm</location>
    </subcellularLocation>
</comment>
<dbReference type="RefSeq" id="WP_119896571.1">
    <property type="nucleotide sequence ID" value="NZ_QNRC01000012.1"/>
</dbReference>
<dbReference type="OrthoDB" id="9803988at2"/>
<keyword evidence="7" id="KW-1185">Reference proteome</keyword>
<dbReference type="AlphaFoldDB" id="A0A419ABH7"/>
<gene>
    <name evidence="6" type="ORF">D3P05_02250</name>
</gene>
<dbReference type="GO" id="GO:1904680">
    <property type="term" value="F:peptide transmembrane transporter activity"/>
    <property type="evidence" value="ECO:0007669"/>
    <property type="project" value="TreeGrafter"/>
</dbReference>
<dbReference type="CDD" id="cd08513">
    <property type="entry name" value="PBP2_thermophilic_Hb8_like"/>
    <property type="match status" value="1"/>
</dbReference>
<feature type="domain" description="Solute-binding protein family 5" evidence="5">
    <location>
        <begin position="70"/>
        <end position="470"/>
    </location>
</feature>
<sequence length="567" mass="61685">MKLRTLLMGAAAGVAFAPAAFAERGADGQVNIIYWQAPSTMNPYLSSGTKDVEASSLVLEGLAGFTETGEVIPRLAAEIPSLENGGISEDLKTVTWKLKEGLKWSDGTPVTSADAKFTAEYCLHPEGGCAQAARYEGIESIETPDDLTVVINFREPRPNPFTAFTGAQSPVLQKAQFEACLGPAASTCTEQNFNPIGTGPFRVTSFRTNDVVSLEANTEYRDPAKPRFATVTLKGGGDAAAAARSVLETGEYDYAWNLQLAPDVLAGMEAAGRGKLVVAFGTLVERIEMNLTDPSSSLPEGERSTTQHPHPILSDERVRRALSMAIDRSLLTEIGYGEAGRPTCNYVPAPEIFASDNTDCLEQDIEGAKALLEEAGWTVGAGGIREKDGARLSLLFQTSVNAVRQDFQALIKQWWSEIGVETELKTVDPSVFFGGDAGSPDTFQKFYADVEMYANNFDGTDPEPYLAQLTCEKIPGPDTQWQGENVNRYCNEEYDALIVELGRTGEIEQRAEIAKELNDMLTRESMTIVPLVDRGRVSAHSNRLGGVILNTWDSELWNASDWYRVTE</sequence>
<reference evidence="7" key="1">
    <citation type="submission" date="2018-09" db="EMBL/GenBank/DDBJ databases">
        <title>Paracoccus onubensis nov. sp. a moderate halophilic bacterium isolated from Gruta de las Maravillas (Aracena, Spain).</title>
        <authorList>
            <person name="Jurado V."/>
            <person name="Gutierrez-Patricio S."/>
            <person name="Gonzalez-Pimentel J.L."/>
            <person name="Miller A.Z."/>
            <person name="Laiz L."/>
            <person name="Saiz-Jimenez C."/>
        </authorList>
    </citation>
    <scope>NUCLEOTIDE SEQUENCE [LARGE SCALE GENOMIC DNA]</scope>
    <source>
        <strain evidence="7">DSM 26381</strain>
    </source>
</reference>
<evidence type="ECO:0000256" key="2">
    <source>
        <dbReference type="ARBA" id="ARBA00005695"/>
    </source>
</evidence>
<dbReference type="GO" id="GO:0015833">
    <property type="term" value="P:peptide transport"/>
    <property type="evidence" value="ECO:0007669"/>
    <property type="project" value="TreeGrafter"/>
</dbReference>
<evidence type="ECO:0000313" key="6">
    <source>
        <dbReference type="EMBL" id="RJL20880.1"/>
    </source>
</evidence>
<name>A0A419ABH7_9RHOB</name>
<comment type="similarity">
    <text evidence="2">Belongs to the bacterial solute-binding protein 5 family.</text>
</comment>
<evidence type="ECO:0000256" key="3">
    <source>
        <dbReference type="SAM" id="MobiDB-lite"/>
    </source>
</evidence>
<dbReference type="InterPro" id="IPR030678">
    <property type="entry name" value="Peptide/Ni-bd"/>
</dbReference>
<dbReference type="Proteomes" id="UP000283587">
    <property type="component" value="Unassembled WGS sequence"/>
</dbReference>
<comment type="caution">
    <text evidence="6">The sequence shown here is derived from an EMBL/GenBank/DDBJ whole genome shotgun (WGS) entry which is preliminary data.</text>
</comment>
<dbReference type="GO" id="GO:0043190">
    <property type="term" value="C:ATP-binding cassette (ABC) transporter complex"/>
    <property type="evidence" value="ECO:0007669"/>
    <property type="project" value="InterPro"/>
</dbReference>
<dbReference type="PIRSF" id="PIRSF002741">
    <property type="entry name" value="MppA"/>
    <property type="match status" value="1"/>
</dbReference>
<dbReference type="GO" id="GO:0030288">
    <property type="term" value="C:outer membrane-bounded periplasmic space"/>
    <property type="evidence" value="ECO:0007669"/>
    <property type="project" value="UniProtKB-ARBA"/>
</dbReference>
<proteinExistence type="inferred from homology"/>
<accession>A0A419ABH7</accession>
<feature type="signal peptide" evidence="4">
    <location>
        <begin position="1"/>
        <end position="22"/>
    </location>
</feature>
<feature type="region of interest" description="Disordered" evidence="3">
    <location>
        <begin position="291"/>
        <end position="313"/>
    </location>
</feature>
<evidence type="ECO:0000313" key="7">
    <source>
        <dbReference type="Proteomes" id="UP000283587"/>
    </source>
</evidence>